<reference evidence="1" key="1">
    <citation type="submission" date="2021-06" db="EMBL/GenBank/DDBJ databases">
        <authorList>
            <person name="Kallberg Y."/>
            <person name="Tangrot J."/>
            <person name="Rosling A."/>
        </authorList>
    </citation>
    <scope>NUCLEOTIDE SEQUENCE</scope>
    <source>
        <strain evidence="1">BR232B</strain>
    </source>
</reference>
<feature type="non-terminal residue" evidence="1">
    <location>
        <position position="89"/>
    </location>
</feature>
<evidence type="ECO:0000313" key="2">
    <source>
        <dbReference type="Proteomes" id="UP000789739"/>
    </source>
</evidence>
<gene>
    <name evidence="1" type="ORF">PBRASI_LOCUS11218</name>
</gene>
<comment type="caution">
    <text evidence="1">The sequence shown here is derived from an EMBL/GenBank/DDBJ whole genome shotgun (WGS) entry which is preliminary data.</text>
</comment>
<dbReference type="EMBL" id="CAJVPI010004659">
    <property type="protein sequence ID" value="CAG8669323.1"/>
    <property type="molecule type" value="Genomic_DNA"/>
</dbReference>
<sequence length="89" mass="9435">MNSRCLALLSYVKPSCPSALPGAKPVRAALAQHWVGGGVWSRCGVVHRSVPLTQQTESEAKTKVNNRDGGGAEEGAFVVELKSSTSWII</sequence>
<dbReference type="Proteomes" id="UP000789739">
    <property type="component" value="Unassembled WGS sequence"/>
</dbReference>
<proteinExistence type="predicted"/>
<organism evidence="1 2">
    <name type="scientific">Paraglomus brasilianum</name>
    <dbReference type="NCBI Taxonomy" id="144538"/>
    <lineage>
        <taxon>Eukaryota</taxon>
        <taxon>Fungi</taxon>
        <taxon>Fungi incertae sedis</taxon>
        <taxon>Mucoromycota</taxon>
        <taxon>Glomeromycotina</taxon>
        <taxon>Glomeromycetes</taxon>
        <taxon>Paraglomerales</taxon>
        <taxon>Paraglomeraceae</taxon>
        <taxon>Paraglomus</taxon>
    </lineage>
</organism>
<name>A0A9N9HF80_9GLOM</name>
<dbReference type="AlphaFoldDB" id="A0A9N9HF80"/>
<evidence type="ECO:0000313" key="1">
    <source>
        <dbReference type="EMBL" id="CAG8669323.1"/>
    </source>
</evidence>
<protein>
    <submittedName>
        <fullName evidence="1">4518_t:CDS:1</fullName>
    </submittedName>
</protein>
<keyword evidence="2" id="KW-1185">Reference proteome</keyword>
<accession>A0A9N9HF80</accession>